<dbReference type="EMBL" id="JACGWN010000008">
    <property type="protein sequence ID" value="KAL0438071.1"/>
    <property type="molecule type" value="Genomic_DNA"/>
</dbReference>
<evidence type="ECO:0000313" key="1">
    <source>
        <dbReference type="EMBL" id="KAL0438071.1"/>
    </source>
</evidence>
<dbReference type="PANTHER" id="PTHR37237:SF1">
    <property type="entry name" value="OS02G0567000 PROTEIN"/>
    <property type="match status" value="1"/>
</dbReference>
<sequence>MVLMYTLWTEMRGVGGPLLCISDLLSDVGDEDSGLPQHHAPPTAAAEVSSLPATDLPKLFQENFNELKGALEGADHSWTALTLKLCSALDAANKLVDSTNSRVATLSEKFEELEQLVNRRDSAVTAAKAIQGGVHQPADKLSWRFFP</sequence>
<accession>A0AAW2WDT9</accession>
<protein>
    <submittedName>
        <fullName evidence="1">Uncharacterized protein</fullName>
    </submittedName>
</protein>
<gene>
    <name evidence="1" type="ORF">Slati_2290100</name>
</gene>
<dbReference type="AlphaFoldDB" id="A0AAW2WDT9"/>
<organism evidence="1">
    <name type="scientific">Sesamum latifolium</name>
    <dbReference type="NCBI Taxonomy" id="2727402"/>
    <lineage>
        <taxon>Eukaryota</taxon>
        <taxon>Viridiplantae</taxon>
        <taxon>Streptophyta</taxon>
        <taxon>Embryophyta</taxon>
        <taxon>Tracheophyta</taxon>
        <taxon>Spermatophyta</taxon>
        <taxon>Magnoliopsida</taxon>
        <taxon>eudicotyledons</taxon>
        <taxon>Gunneridae</taxon>
        <taxon>Pentapetalae</taxon>
        <taxon>asterids</taxon>
        <taxon>lamiids</taxon>
        <taxon>Lamiales</taxon>
        <taxon>Pedaliaceae</taxon>
        <taxon>Sesamum</taxon>
    </lineage>
</organism>
<comment type="caution">
    <text evidence="1">The sequence shown here is derived from an EMBL/GenBank/DDBJ whole genome shotgun (WGS) entry which is preliminary data.</text>
</comment>
<reference evidence="1" key="2">
    <citation type="journal article" date="2024" name="Plant">
        <title>Genomic evolution and insights into agronomic trait innovations of Sesamum species.</title>
        <authorList>
            <person name="Miao H."/>
            <person name="Wang L."/>
            <person name="Qu L."/>
            <person name="Liu H."/>
            <person name="Sun Y."/>
            <person name="Le M."/>
            <person name="Wang Q."/>
            <person name="Wei S."/>
            <person name="Zheng Y."/>
            <person name="Lin W."/>
            <person name="Duan Y."/>
            <person name="Cao H."/>
            <person name="Xiong S."/>
            <person name="Wang X."/>
            <person name="Wei L."/>
            <person name="Li C."/>
            <person name="Ma Q."/>
            <person name="Ju M."/>
            <person name="Zhao R."/>
            <person name="Li G."/>
            <person name="Mu C."/>
            <person name="Tian Q."/>
            <person name="Mei H."/>
            <person name="Zhang T."/>
            <person name="Gao T."/>
            <person name="Zhang H."/>
        </authorList>
    </citation>
    <scope>NUCLEOTIDE SEQUENCE</scope>
    <source>
        <strain evidence="1">KEN1</strain>
    </source>
</reference>
<dbReference type="PANTHER" id="PTHR37237">
    <property type="entry name" value="OS02G0567000 PROTEIN"/>
    <property type="match status" value="1"/>
</dbReference>
<name>A0AAW2WDT9_9LAMI</name>
<proteinExistence type="predicted"/>
<reference evidence="1" key="1">
    <citation type="submission" date="2020-06" db="EMBL/GenBank/DDBJ databases">
        <authorList>
            <person name="Li T."/>
            <person name="Hu X."/>
            <person name="Zhang T."/>
            <person name="Song X."/>
            <person name="Zhang H."/>
            <person name="Dai N."/>
            <person name="Sheng W."/>
            <person name="Hou X."/>
            <person name="Wei L."/>
        </authorList>
    </citation>
    <scope>NUCLEOTIDE SEQUENCE</scope>
    <source>
        <strain evidence="1">KEN1</strain>
        <tissue evidence="1">Leaf</tissue>
    </source>
</reference>